<evidence type="ECO:0000256" key="1">
    <source>
        <dbReference type="SAM" id="SignalP"/>
    </source>
</evidence>
<sequence>MKTSKLISAVCFWLSSFGVYAQTEYFISVEGKDSNAGSVEAPFASLEKALEEARKASGEVTLFLREGTYRLQKTIVLTTADGNQSKTLNIRSYPGEKVVISGGQELDLDWKPYKKGIMQAPITDPVLMDMLLVNGEIRHMARYPNYDEQAIRFNGTSAEATAPSRVKQWKHPETGYLHAMHRSDWGDFHYRITGKDNKNQLTLEGGWQNNRQSGLHPDNRMVENIFEELDAPGEWFFDAEKKRLYYYPMPGENMEQAVVETPQLKHLFEIRGTASEPAANIHLEGLQLTQTVRTFMEAYEPLLRSDWTIYRGAAIFMEGTEHCSLSDCDLYNLGGNAVFFSKYNRDAEVSGSHFTNIGASAICFVGDPQCVRSPSFEYSQFVPFDQLDRKKGPKGNNYPADCLVKDNLIHKIGLFEKQITGIELSMCQSITVSHNSIYDTPRAGINVSEGTWGGHIIEYNDIFDTVKETGDHGSFNSWGRDRFWHPDYKTMEEMTANHPELILLDAVKTTTIRHNRFRCDRGWDIDLDDGSSNYHIYNNLCLNGGIKLREGFYRIVENNIMVNNSFHPHVWFLQSGDVFTRNIVMTDYKPIQVRQWGLMTDYNIFTDSTALLTAQKNGTDTHSLVCEVVFANPSTGDFTLSDDAETVVKGGFHNFPMDEFGVQSPRLKSIAHQPEMPAPIVSRSNSEAPIEVWQGVEIKNLTTLGERSATGMDSERGVYVLSVNPLESIHTQLKTNDVILKVNNQPTNTTQEFKEALKEHKAGDKITLTVFRSQKEVSLSVVLR</sequence>
<dbReference type="Gene3D" id="2.160.20.10">
    <property type="entry name" value="Single-stranded right-handed beta-helix, Pectin lyase-like"/>
    <property type="match status" value="2"/>
</dbReference>
<dbReference type="InterPro" id="IPR036034">
    <property type="entry name" value="PDZ_sf"/>
</dbReference>
<evidence type="ECO:0000313" key="4">
    <source>
        <dbReference type="EMBL" id="MCJ2382192.1"/>
    </source>
</evidence>
<dbReference type="Pfam" id="PF13229">
    <property type="entry name" value="Beta_helix"/>
    <property type="match status" value="1"/>
</dbReference>
<dbReference type="Gene3D" id="2.30.42.10">
    <property type="match status" value="1"/>
</dbReference>
<reference evidence="4 5" key="1">
    <citation type="submission" date="2022-03" db="EMBL/GenBank/DDBJ databases">
        <title>Parabacteroides sp. nov. isolated from swine feces.</title>
        <authorList>
            <person name="Bak J.E."/>
        </authorList>
    </citation>
    <scope>NUCLEOTIDE SEQUENCE [LARGE SCALE GENOMIC DNA]</scope>
    <source>
        <strain evidence="4 5">AGMB00274</strain>
    </source>
</reference>
<dbReference type="InterPro" id="IPR039448">
    <property type="entry name" value="Beta_helix"/>
</dbReference>
<organism evidence="4 5">
    <name type="scientific">Parabacteroides faecalis</name>
    <dbReference type="NCBI Taxonomy" id="2924040"/>
    <lineage>
        <taxon>Bacteria</taxon>
        <taxon>Pseudomonadati</taxon>
        <taxon>Bacteroidota</taxon>
        <taxon>Bacteroidia</taxon>
        <taxon>Bacteroidales</taxon>
        <taxon>Tannerellaceae</taxon>
        <taxon>Parabacteroides</taxon>
    </lineage>
</organism>
<dbReference type="PANTHER" id="PTHR36453">
    <property type="entry name" value="SECRETED PROTEIN-RELATED"/>
    <property type="match status" value="1"/>
</dbReference>
<feature type="signal peptide" evidence="1">
    <location>
        <begin position="1"/>
        <end position="21"/>
    </location>
</feature>
<dbReference type="InterPro" id="IPR006626">
    <property type="entry name" value="PbH1"/>
</dbReference>
<keyword evidence="5" id="KW-1185">Reference proteome</keyword>
<dbReference type="Pfam" id="PF13180">
    <property type="entry name" value="PDZ_2"/>
    <property type="match status" value="1"/>
</dbReference>
<evidence type="ECO:0000259" key="2">
    <source>
        <dbReference type="Pfam" id="PF13180"/>
    </source>
</evidence>
<dbReference type="InterPro" id="IPR001478">
    <property type="entry name" value="PDZ"/>
</dbReference>
<dbReference type="Proteomes" id="UP001165444">
    <property type="component" value="Unassembled WGS sequence"/>
</dbReference>
<feature type="domain" description="Right handed beta helix" evidence="3">
    <location>
        <begin position="314"/>
        <end position="464"/>
    </location>
</feature>
<keyword evidence="1" id="KW-0732">Signal</keyword>
<protein>
    <submittedName>
        <fullName evidence="4">PDZ domain-containing protein</fullName>
    </submittedName>
</protein>
<dbReference type="EMBL" id="JAKZMM010000061">
    <property type="protein sequence ID" value="MCJ2382192.1"/>
    <property type="molecule type" value="Genomic_DNA"/>
</dbReference>
<dbReference type="SMART" id="SM00710">
    <property type="entry name" value="PbH1"/>
    <property type="match status" value="4"/>
</dbReference>
<feature type="domain" description="PDZ" evidence="2">
    <location>
        <begin position="714"/>
        <end position="781"/>
    </location>
</feature>
<comment type="caution">
    <text evidence="4">The sequence shown here is derived from an EMBL/GenBank/DDBJ whole genome shotgun (WGS) entry which is preliminary data.</text>
</comment>
<feature type="chain" id="PRO_5047292853" evidence="1">
    <location>
        <begin position="22"/>
        <end position="784"/>
    </location>
</feature>
<dbReference type="PANTHER" id="PTHR36453:SF1">
    <property type="entry name" value="RIGHT HANDED BETA HELIX DOMAIN-CONTAINING PROTEIN"/>
    <property type="match status" value="1"/>
</dbReference>
<gene>
    <name evidence="4" type="ORF">MUN53_16515</name>
</gene>
<dbReference type="InterPro" id="IPR012334">
    <property type="entry name" value="Pectin_lyas_fold"/>
</dbReference>
<evidence type="ECO:0000259" key="3">
    <source>
        <dbReference type="Pfam" id="PF13229"/>
    </source>
</evidence>
<dbReference type="InterPro" id="IPR011050">
    <property type="entry name" value="Pectin_lyase_fold/virulence"/>
</dbReference>
<dbReference type="SUPFAM" id="SSF51126">
    <property type="entry name" value="Pectin lyase-like"/>
    <property type="match status" value="1"/>
</dbReference>
<dbReference type="RefSeq" id="WP_243326511.1">
    <property type="nucleotide sequence ID" value="NZ_JAKZMM010000061.1"/>
</dbReference>
<evidence type="ECO:0000313" key="5">
    <source>
        <dbReference type="Proteomes" id="UP001165444"/>
    </source>
</evidence>
<dbReference type="SUPFAM" id="SSF50156">
    <property type="entry name" value="PDZ domain-like"/>
    <property type="match status" value="1"/>
</dbReference>
<accession>A0ABT0C5B5</accession>
<proteinExistence type="predicted"/>
<name>A0ABT0C5B5_9BACT</name>